<dbReference type="EMBL" id="GL883168">
    <property type="protein sequence ID" value="EGF98858.1"/>
    <property type="molecule type" value="Genomic_DNA"/>
</dbReference>
<dbReference type="GO" id="GO:0005829">
    <property type="term" value="C:cytosol"/>
    <property type="evidence" value="ECO:0007669"/>
    <property type="project" value="TreeGrafter"/>
</dbReference>
<dbReference type="RefSeq" id="XP_007417891.1">
    <property type="nucleotide sequence ID" value="XM_007417829.1"/>
</dbReference>
<dbReference type="VEuPathDB" id="FungiDB:MELLADRAFT_113195"/>
<dbReference type="Pfam" id="PF01237">
    <property type="entry name" value="Oxysterol_BP"/>
    <property type="match status" value="1"/>
</dbReference>
<protein>
    <submittedName>
        <fullName evidence="2">Uncharacterized protein</fullName>
    </submittedName>
</protein>
<dbReference type="Proteomes" id="UP000001072">
    <property type="component" value="Unassembled WGS sequence"/>
</dbReference>
<gene>
    <name evidence="2" type="ORF">MELLADRAFT_113195</name>
</gene>
<dbReference type="eggNOG" id="KOG1737">
    <property type="taxonomic scope" value="Eukaryota"/>
</dbReference>
<organism evidence="3">
    <name type="scientific">Melampsora larici-populina (strain 98AG31 / pathotype 3-4-7)</name>
    <name type="common">Poplar leaf rust fungus</name>
    <dbReference type="NCBI Taxonomy" id="747676"/>
    <lineage>
        <taxon>Eukaryota</taxon>
        <taxon>Fungi</taxon>
        <taxon>Dikarya</taxon>
        <taxon>Basidiomycota</taxon>
        <taxon>Pucciniomycotina</taxon>
        <taxon>Pucciniomycetes</taxon>
        <taxon>Pucciniales</taxon>
        <taxon>Melampsoraceae</taxon>
        <taxon>Melampsora</taxon>
    </lineage>
</organism>
<dbReference type="GO" id="GO:0030011">
    <property type="term" value="P:maintenance of cell polarity"/>
    <property type="evidence" value="ECO:0007669"/>
    <property type="project" value="TreeGrafter"/>
</dbReference>
<evidence type="ECO:0000313" key="3">
    <source>
        <dbReference type="Proteomes" id="UP000001072"/>
    </source>
</evidence>
<dbReference type="OrthoDB" id="416222at2759"/>
<evidence type="ECO:0000256" key="1">
    <source>
        <dbReference type="ARBA" id="ARBA00008842"/>
    </source>
</evidence>
<dbReference type="GO" id="GO:0034727">
    <property type="term" value="P:piecemeal microautophagy of the nucleus"/>
    <property type="evidence" value="ECO:0007669"/>
    <property type="project" value="TreeGrafter"/>
</dbReference>
<dbReference type="GO" id="GO:0032541">
    <property type="term" value="C:cortical endoplasmic reticulum"/>
    <property type="evidence" value="ECO:0007669"/>
    <property type="project" value="TreeGrafter"/>
</dbReference>
<dbReference type="KEGG" id="mlr:MELLADRAFT_113195"/>
<reference evidence="3" key="1">
    <citation type="journal article" date="2011" name="Proc. Natl. Acad. Sci. U.S.A.">
        <title>Obligate biotrophy features unraveled by the genomic analysis of rust fungi.</title>
        <authorList>
            <person name="Duplessis S."/>
            <person name="Cuomo C.A."/>
            <person name="Lin Y.-C."/>
            <person name="Aerts A."/>
            <person name="Tisserant E."/>
            <person name="Veneault-Fourrey C."/>
            <person name="Joly D.L."/>
            <person name="Hacquard S."/>
            <person name="Amselem J."/>
            <person name="Cantarel B.L."/>
            <person name="Chiu R."/>
            <person name="Coutinho P.M."/>
            <person name="Feau N."/>
            <person name="Field M."/>
            <person name="Frey P."/>
            <person name="Gelhaye E."/>
            <person name="Goldberg J."/>
            <person name="Grabherr M.G."/>
            <person name="Kodira C.D."/>
            <person name="Kohler A."/>
            <person name="Kuees U."/>
            <person name="Lindquist E.A."/>
            <person name="Lucas S.M."/>
            <person name="Mago R."/>
            <person name="Mauceli E."/>
            <person name="Morin E."/>
            <person name="Murat C."/>
            <person name="Pangilinan J.L."/>
            <person name="Park R."/>
            <person name="Pearson M."/>
            <person name="Quesneville H."/>
            <person name="Rouhier N."/>
            <person name="Sakthikumar S."/>
            <person name="Salamov A.A."/>
            <person name="Schmutz J."/>
            <person name="Selles B."/>
            <person name="Shapiro H."/>
            <person name="Tanguay P."/>
            <person name="Tuskan G.A."/>
            <person name="Henrissat B."/>
            <person name="Van de Peer Y."/>
            <person name="Rouze P."/>
            <person name="Ellis J.G."/>
            <person name="Dodds P.N."/>
            <person name="Schein J.E."/>
            <person name="Zhong S."/>
            <person name="Hamelin R.C."/>
            <person name="Grigoriev I.V."/>
            <person name="Szabo L.J."/>
            <person name="Martin F."/>
        </authorList>
    </citation>
    <scope>NUCLEOTIDE SEQUENCE [LARGE SCALE GENOMIC DNA]</scope>
    <source>
        <strain evidence="3">98AG31 / pathotype 3-4-7</strain>
    </source>
</reference>
<dbReference type="GO" id="GO:0097038">
    <property type="term" value="C:perinuclear endoplasmic reticulum"/>
    <property type="evidence" value="ECO:0007669"/>
    <property type="project" value="TreeGrafter"/>
</dbReference>
<name>F4S930_MELLP</name>
<dbReference type="InterPro" id="IPR000648">
    <property type="entry name" value="Oxysterol-bd"/>
</dbReference>
<dbReference type="GO" id="GO:0035621">
    <property type="term" value="P:ER to Golgi ceramide transport"/>
    <property type="evidence" value="ECO:0007669"/>
    <property type="project" value="TreeGrafter"/>
</dbReference>
<dbReference type="STRING" id="747676.F4S930"/>
<dbReference type="GO" id="GO:0006887">
    <property type="term" value="P:exocytosis"/>
    <property type="evidence" value="ECO:0007669"/>
    <property type="project" value="TreeGrafter"/>
</dbReference>
<comment type="similarity">
    <text evidence="1">Belongs to the OSBP family.</text>
</comment>
<dbReference type="PANTHER" id="PTHR10972">
    <property type="entry name" value="OXYSTEROL-BINDING PROTEIN-RELATED"/>
    <property type="match status" value="1"/>
</dbReference>
<dbReference type="AlphaFoldDB" id="F4S930"/>
<dbReference type="GO" id="GO:0005886">
    <property type="term" value="C:plasma membrane"/>
    <property type="evidence" value="ECO:0007669"/>
    <property type="project" value="TreeGrafter"/>
</dbReference>
<dbReference type="InterPro" id="IPR037239">
    <property type="entry name" value="OSBP_sf"/>
</dbReference>
<dbReference type="GO" id="GO:0006897">
    <property type="term" value="P:endocytosis"/>
    <property type="evidence" value="ECO:0007669"/>
    <property type="project" value="TreeGrafter"/>
</dbReference>
<dbReference type="GeneID" id="18924913"/>
<dbReference type="PANTHER" id="PTHR10972:SF203">
    <property type="entry name" value="OXYSTEROL-BINDING PROTEIN HOMOLOG 3"/>
    <property type="match status" value="1"/>
</dbReference>
<accession>F4S930</accession>
<evidence type="ECO:0000313" key="2">
    <source>
        <dbReference type="EMBL" id="EGF98858.1"/>
    </source>
</evidence>
<keyword evidence="3" id="KW-1185">Reference proteome</keyword>
<dbReference type="SUPFAM" id="SSF144000">
    <property type="entry name" value="Oxysterol-binding protein-like"/>
    <property type="match status" value="1"/>
</dbReference>
<dbReference type="Gene3D" id="2.40.160.120">
    <property type="match status" value="1"/>
</dbReference>
<dbReference type="GO" id="GO:0032934">
    <property type="term" value="F:sterol binding"/>
    <property type="evidence" value="ECO:0007669"/>
    <property type="project" value="TreeGrafter"/>
</dbReference>
<sequence length="158" mass="17883">MARNKYLEHIGKVTVSHELGPEKGTIEFKPGTTFGGEGLRKRVEIQVMNDDGEVQATVVAKWDSGLVQSDTDEWVFEANPMPEFPLDYYGFSQFAIKLNKITEDLRPESRLAPTDSRLRPDQLLIEEGKIDKAAAFPGSEDWIYKGGYFENIEKTKPE</sequence>
<dbReference type="InParanoid" id="F4S930"/>
<proteinExistence type="inferred from homology"/>
<dbReference type="HOGENOM" id="CLU_1669776_0_0_1"/>